<dbReference type="SUPFAM" id="SSF54106">
    <property type="entry name" value="LysM domain"/>
    <property type="match status" value="1"/>
</dbReference>
<evidence type="ECO:0000259" key="5">
    <source>
        <dbReference type="PROSITE" id="PS51782"/>
    </source>
</evidence>
<feature type="transmembrane region" description="Helical" evidence="3">
    <location>
        <begin position="16"/>
        <end position="34"/>
    </location>
</feature>
<dbReference type="PANTHER" id="PTHR21666">
    <property type="entry name" value="PEPTIDASE-RELATED"/>
    <property type="match status" value="1"/>
</dbReference>
<gene>
    <name evidence="6" type="ORF">D5281_17640</name>
</gene>
<dbReference type="GO" id="GO:0004222">
    <property type="term" value="F:metalloendopeptidase activity"/>
    <property type="evidence" value="ECO:0007669"/>
    <property type="project" value="TreeGrafter"/>
</dbReference>
<dbReference type="CDD" id="cd12797">
    <property type="entry name" value="M23_peptidase"/>
    <property type="match status" value="1"/>
</dbReference>
<protein>
    <submittedName>
        <fullName evidence="6">M23 family metallopeptidase</fullName>
    </submittedName>
</protein>
<keyword evidence="3" id="KW-0472">Membrane</keyword>
<dbReference type="Pfam" id="PF01551">
    <property type="entry name" value="Peptidase_M23"/>
    <property type="match status" value="1"/>
</dbReference>
<dbReference type="InterPro" id="IPR050570">
    <property type="entry name" value="Cell_wall_metabolism_enzyme"/>
</dbReference>
<proteinExistence type="predicted"/>
<dbReference type="Proteomes" id="UP001154420">
    <property type="component" value="Unassembled WGS sequence"/>
</dbReference>
<evidence type="ECO:0000259" key="4">
    <source>
        <dbReference type="PROSITE" id="PS51109"/>
    </source>
</evidence>
<dbReference type="AlphaFoldDB" id="A0A9X5BHY2"/>
<dbReference type="InterPro" id="IPR011098">
    <property type="entry name" value="G5_dom"/>
</dbReference>
<dbReference type="PROSITE" id="PS51782">
    <property type="entry name" value="LYSM"/>
    <property type="match status" value="1"/>
</dbReference>
<keyword evidence="3" id="KW-1133">Transmembrane helix</keyword>
<dbReference type="InterPro" id="IPR036779">
    <property type="entry name" value="LysM_dom_sf"/>
</dbReference>
<dbReference type="RefSeq" id="WP_160561390.1">
    <property type="nucleotide sequence ID" value="NZ_QZDT01000036.1"/>
</dbReference>
<evidence type="ECO:0000256" key="3">
    <source>
        <dbReference type="SAM" id="Phobius"/>
    </source>
</evidence>
<dbReference type="Gene3D" id="2.70.70.10">
    <property type="entry name" value="Glucose Permease (Domain IIA)"/>
    <property type="match status" value="1"/>
</dbReference>
<reference evidence="6" key="1">
    <citation type="submission" date="2018-09" db="EMBL/GenBank/DDBJ databases">
        <title>Murine metabolic-syndrome-specific gut microbial biobank.</title>
        <authorList>
            <person name="Liu C."/>
        </authorList>
    </citation>
    <scope>NUCLEOTIDE SEQUENCE</scope>
    <source>
        <strain evidence="6">D42-62</strain>
    </source>
</reference>
<feature type="domain" description="G5" evidence="4">
    <location>
        <begin position="316"/>
        <end position="396"/>
    </location>
</feature>
<keyword evidence="3" id="KW-0812">Transmembrane</keyword>
<dbReference type="PROSITE" id="PS51109">
    <property type="entry name" value="G5"/>
    <property type="match status" value="1"/>
</dbReference>
<evidence type="ECO:0000313" key="6">
    <source>
        <dbReference type="EMBL" id="NBJ94354.1"/>
    </source>
</evidence>
<evidence type="ECO:0000313" key="7">
    <source>
        <dbReference type="Proteomes" id="UP001154420"/>
    </source>
</evidence>
<feature type="domain" description="LysM" evidence="5">
    <location>
        <begin position="263"/>
        <end position="309"/>
    </location>
</feature>
<name>A0A9X5BHY2_9FIRM</name>
<dbReference type="SUPFAM" id="SSF51261">
    <property type="entry name" value="Duplicated hybrid motif"/>
    <property type="match status" value="1"/>
</dbReference>
<dbReference type="SMART" id="SM00257">
    <property type="entry name" value="LysM"/>
    <property type="match status" value="1"/>
</dbReference>
<dbReference type="InterPro" id="IPR011055">
    <property type="entry name" value="Dup_hybrid_motif"/>
</dbReference>
<dbReference type="InterPro" id="IPR016047">
    <property type="entry name" value="M23ase_b-sheet_dom"/>
</dbReference>
<dbReference type="SMART" id="SM01208">
    <property type="entry name" value="G5"/>
    <property type="match status" value="1"/>
</dbReference>
<dbReference type="OrthoDB" id="9809488at2"/>
<dbReference type="Pfam" id="PF07501">
    <property type="entry name" value="G5"/>
    <property type="match status" value="1"/>
</dbReference>
<organism evidence="6 7">
    <name type="scientific">Parablautia muri</name>
    <dbReference type="NCBI Taxonomy" id="2320879"/>
    <lineage>
        <taxon>Bacteria</taxon>
        <taxon>Bacillati</taxon>
        <taxon>Bacillota</taxon>
        <taxon>Clostridia</taxon>
        <taxon>Lachnospirales</taxon>
        <taxon>Lachnospiraceae</taxon>
        <taxon>Parablautia</taxon>
    </lineage>
</organism>
<sequence length="525" mass="58420">MKYITSHYKKINIRNLKVAVLAIIVSIFFLPSFVPFEKLGNNMFTVILNSREVGVVSSSEEAEEYLVAARRKLAQSSEELVLVESELETVGSEVLWGKVDAPHVIMEAMAQVLEEDVKDTLYRAYVVKINEYMVNLSSKGDVVMLLQAALNKYGGEGMYQAEVHLDPSRELSVLTAEIKSQEDAAQEAQETVKLEAGIHAELTEAFAEVEPIAEKDFEDYDLGIISMEYGDDVEVVEAYLREEDLTELNTAIEEVTQDEEMSDVYEIVSGDTLSEIAIKTNIPMDKLIEMNDSLEDENSMIRVGDELVITIPEPKLAVMRQEEMYYEEDYEEEVIYVDNDDWYTTERKTLQEPSAGHRKVVAIVTFENDKKIAQEIIKEEVTYKAVPKIVERGTKIPPTYIKPISGGRLTSGFGRRSRPTKGASTYHKGIDWATPTGTAVVASCGGTVAKAGWGSGYGYVVYINHPDGRQTRYGHLSKVLVSAGQTVSQGQRIALSGNTGVSTGPHVHFEILINGSQVNPLQYLN</sequence>
<keyword evidence="7" id="KW-1185">Reference proteome</keyword>
<dbReference type="CDD" id="cd00118">
    <property type="entry name" value="LysM"/>
    <property type="match status" value="1"/>
</dbReference>
<dbReference type="PANTHER" id="PTHR21666:SF270">
    <property type="entry name" value="MUREIN HYDROLASE ACTIVATOR ENVC"/>
    <property type="match status" value="1"/>
</dbReference>
<keyword evidence="1" id="KW-0732">Signal</keyword>
<accession>A0A9X5BHY2</accession>
<dbReference type="Pfam" id="PF01476">
    <property type="entry name" value="LysM"/>
    <property type="match status" value="1"/>
</dbReference>
<dbReference type="InterPro" id="IPR018392">
    <property type="entry name" value="LysM"/>
</dbReference>
<evidence type="ECO:0000256" key="1">
    <source>
        <dbReference type="ARBA" id="ARBA00022729"/>
    </source>
</evidence>
<comment type="caution">
    <text evidence="6">The sequence shown here is derived from an EMBL/GenBank/DDBJ whole genome shotgun (WGS) entry which is preliminary data.</text>
</comment>
<keyword evidence="2" id="KW-0175">Coiled coil</keyword>
<evidence type="ECO:0000256" key="2">
    <source>
        <dbReference type="SAM" id="Coils"/>
    </source>
</evidence>
<dbReference type="EMBL" id="QZDT01000036">
    <property type="protein sequence ID" value="NBJ94354.1"/>
    <property type="molecule type" value="Genomic_DNA"/>
</dbReference>
<dbReference type="Gene3D" id="3.10.350.10">
    <property type="entry name" value="LysM domain"/>
    <property type="match status" value="1"/>
</dbReference>
<dbReference type="Gene3D" id="2.20.230.10">
    <property type="entry name" value="Resuscitation-promoting factor rpfb"/>
    <property type="match status" value="1"/>
</dbReference>
<feature type="coiled-coil region" evidence="2">
    <location>
        <begin position="59"/>
        <end position="86"/>
    </location>
</feature>